<feature type="non-terminal residue" evidence="1">
    <location>
        <position position="29"/>
    </location>
</feature>
<evidence type="ECO:0000313" key="1">
    <source>
        <dbReference type="EMBL" id="SVD38486.1"/>
    </source>
</evidence>
<dbReference type="EMBL" id="UINC01147266">
    <property type="protein sequence ID" value="SVD38486.1"/>
    <property type="molecule type" value="Genomic_DNA"/>
</dbReference>
<organism evidence="1">
    <name type="scientific">marine metagenome</name>
    <dbReference type="NCBI Taxonomy" id="408172"/>
    <lineage>
        <taxon>unclassified sequences</taxon>
        <taxon>metagenomes</taxon>
        <taxon>ecological metagenomes</taxon>
    </lineage>
</organism>
<accession>A0A382UW57</accession>
<reference evidence="1" key="1">
    <citation type="submission" date="2018-05" db="EMBL/GenBank/DDBJ databases">
        <authorList>
            <person name="Lanie J.A."/>
            <person name="Ng W.-L."/>
            <person name="Kazmierczak K.M."/>
            <person name="Andrzejewski T.M."/>
            <person name="Davidsen T.M."/>
            <person name="Wayne K.J."/>
            <person name="Tettelin H."/>
            <person name="Glass J.I."/>
            <person name="Rusch D."/>
            <person name="Podicherti R."/>
            <person name="Tsui H.-C.T."/>
            <person name="Winkler M.E."/>
        </authorList>
    </citation>
    <scope>NUCLEOTIDE SEQUENCE</scope>
</reference>
<dbReference type="AlphaFoldDB" id="A0A382UW57"/>
<sequence length="29" mass="3393">MMDSPPSALPAHVLNQWAILSWQRQMWVV</sequence>
<protein>
    <submittedName>
        <fullName evidence="1">Uncharacterized protein</fullName>
    </submittedName>
</protein>
<proteinExistence type="predicted"/>
<gene>
    <name evidence="1" type="ORF">METZ01_LOCUS391340</name>
</gene>
<name>A0A382UW57_9ZZZZ</name>